<dbReference type="Proteomes" id="UP000298416">
    <property type="component" value="Unassembled WGS sequence"/>
</dbReference>
<dbReference type="InterPro" id="IPR029041">
    <property type="entry name" value="FAD-linked_oxidoreductase-like"/>
</dbReference>
<evidence type="ECO:0000313" key="7">
    <source>
        <dbReference type="EMBL" id="KAG6408171.1"/>
    </source>
</evidence>
<evidence type="ECO:0000259" key="6">
    <source>
        <dbReference type="Pfam" id="PF01619"/>
    </source>
</evidence>
<feature type="domain" description="Proline dehydrogenase" evidence="6">
    <location>
        <begin position="128"/>
        <end position="465"/>
    </location>
</feature>
<dbReference type="EC" id="1.5.5.2" evidence="2 5"/>
<keyword evidence="8" id="KW-1185">Reference proteome</keyword>
<dbReference type="PANTHER" id="PTHR13914:SF0">
    <property type="entry name" value="PROLINE DEHYDROGENASE 1, MITOCHONDRIAL"/>
    <property type="match status" value="1"/>
</dbReference>
<evidence type="ECO:0000256" key="3">
    <source>
        <dbReference type="ARBA" id="ARBA00023002"/>
    </source>
</evidence>
<dbReference type="GO" id="GO:0071949">
    <property type="term" value="F:FAD binding"/>
    <property type="evidence" value="ECO:0007669"/>
    <property type="project" value="TreeGrafter"/>
</dbReference>
<dbReference type="SUPFAM" id="SSF51730">
    <property type="entry name" value="FAD-linked oxidoreductase"/>
    <property type="match status" value="1"/>
</dbReference>
<accession>A0A8X8X704</accession>
<evidence type="ECO:0000256" key="1">
    <source>
        <dbReference type="ARBA" id="ARBA00005869"/>
    </source>
</evidence>
<keyword evidence="3 5" id="KW-0560">Oxidoreductase</keyword>
<evidence type="ECO:0000313" key="8">
    <source>
        <dbReference type="Proteomes" id="UP000298416"/>
    </source>
</evidence>
<gene>
    <name evidence="7" type="ORF">SASPL_131175</name>
</gene>
<dbReference type="AlphaFoldDB" id="A0A8X8X704"/>
<dbReference type="GO" id="GO:0005739">
    <property type="term" value="C:mitochondrion"/>
    <property type="evidence" value="ECO:0007669"/>
    <property type="project" value="TreeGrafter"/>
</dbReference>
<organism evidence="7">
    <name type="scientific">Salvia splendens</name>
    <name type="common">Scarlet sage</name>
    <dbReference type="NCBI Taxonomy" id="180675"/>
    <lineage>
        <taxon>Eukaryota</taxon>
        <taxon>Viridiplantae</taxon>
        <taxon>Streptophyta</taxon>
        <taxon>Embryophyta</taxon>
        <taxon>Tracheophyta</taxon>
        <taxon>Spermatophyta</taxon>
        <taxon>Magnoliopsida</taxon>
        <taxon>eudicotyledons</taxon>
        <taxon>Gunneridae</taxon>
        <taxon>Pentapetalae</taxon>
        <taxon>asterids</taxon>
        <taxon>lamiids</taxon>
        <taxon>Lamiales</taxon>
        <taxon>Lamiaceae</taxon>
        <taxon>Nepetoideae</taxon>
        <taxon>Mentheae</taxon>
        <taxon>Salviinae</taxon>
        <taxon>Salvia</taxon>
        <taxon>Salvia subgen. Calosphace</taxon>
        <taxon>core Calosphace</taxon>
    </lineage>
</organism>
<comment type="catalytic activity">
    <reaction evidence="5">
        <text>L-proline + a quinone = (S)-1-pyrroline-5-carboxylate + a quinol + H(+)</text>
        <dbReference type="Rhea" id="RHEA:23784"/>
        <dbReference type="ChEBI" id="CHEBI:15378"/>
        <dbReference type="ChEBI" id="CHEBI:17388"/>
        <dbReference type="ChEBI" id="CHEBI:24646"/>
        <dbReference type="ChEBI" id="CHEBI:60039"/>
        <dbReference type="ChEBI" id="CHEBI:132124"/>
        <dbReference type="EC" id="1.5.5.2"/>
    </reaction>
</comment>
<proteinExistence type="inferred from homology"/>
<dbReference type="Gene3D" id="3.20.20.220">
    <property type="match status" value="1"/>
</dbReference>
<dbReference type="GO" id="GO:0004657">
    <property type="term" value="F:proline dehydrogenase activity"/>
    <property type="evidence" value="ECO:0007669"/>
    <property type="project" value="UniProtKB-EC"/>
</dbReference>
<evidence type="ECO:0000256" key="5">
    <source>
        <dbReference type="RuleBase" id="RU364054"/>
    </source>
</evidence>
<name>A0A8X8X704_SALSN</name>
<dbReference type="OrthoDB" id="5464at2759"/>
<sequence length="499" mass="54824">MTGSPFRPQLLCRLKSGARTSTTAVLSENLLADTLPHAAAAVTSAPNNHGVNFTDTKELFSSVSSAKMLRSLIMLCLASSAPVADIGIWVMKSKLMDIPLCRKAVFGVTERTFYRQFCAGEDLASASATARELWDTGRTAMLDYGLEHANDNESCDVNMEEFLRTIRSTKSGVESPISFGVVKITAICPVRILKRVSDLLRWQHKDKSLNLPWKLKSLPLLADSSPLYHTATRPAALTAAEERDLDAAYARMAKICRNSIDASLPILIDAEDTAIQPAIDYLAYAAAVEFSSGEEEPLIYNTIQGYLKDAKDRMVMAKKAADEMRVGLGIKLVRGAYMNSENRLAESLGVESPIHDNIHNTHRCYNECADFMLHQIARGSGSGSLVLATHNMESGKMAAAKAVDLGIDKDSNRLHFAQLYGMAEALSFGLRNSGFRVSKYLPYGPVDQIIPYLLRRAEENRGLLSASSFDRSLMRNELIRRVKSPPVHGKAMQMPTSEV</sequence>
<dbReference type="Pfam" id="PF01619">
    <property type="entry name" value="Pro_dh"/>
    <property type="match status" value="1"/>
</dbReference>
<dbReference type="InterPro" id="IPR002872">
    <property type="entry name" value="Proline_DH_dom"/>
</dbReference>
<dbReference type="InterPro" id="IPR015659">
    <property type="entry name" value="Proline_oxidase"/>
</dbReference>
<comment type="cofactor">
    <cofactor evidence="5">
        <name>FAD</name>
        <dbReference type="ChEBI" id="CHEBI:57692"/>
    </cofactor>
</comment>
<comment type="function">
    <text evidence="5">Converts proline to delta-1-pyrroline-5-carboxylate.</text>
</comment>
<reference evidence="7" key="1">
    <citation type="submission" date="2018-01" db="EMBL/GenBank/DDBJ databases">
        <authorList>
            <person name="Mao J.F."/>
        </authorList>
    </citation>
    <scope>NUCLEOTIDE SEQUENCE</scope>
    <source>
        <strain evidence="7">Huo1</strain>
        <tissue evidence="7">Leaf</tissue>
    </source>
</reference>
<comment type="caution">
    <text evidence="7">The sequence shown here is derived from an EMBL/GenBank/DDBJ whole genome shotgun (WGS) entry which is preliminary data.</text>
</comment>
<protein>
    <recommendedName>
        <fullName evidence="2 5">Proline dehydrogenase</fullName>
        <ecNumber evidence="2 5">1.5.5.2</ecNumber>
    </recommendedName>
</protein>
<dbReference type="GO" id="GO:0010133">
    <property type="term" value="P:L-proline catabolic process to L-glutamate"/>
    <property type="evidence" value="ECO:0007669"/>
    <property type="project" value="TreeGrafter"/>
</dbReference>
<dbReference type="EMBL" id="PNBA02000011">
    <property type="protein sequence ID" value="KAG6408171.1"/>
    <property type="molecule type" value="Genomic_DNA"/>
</dbReference>
<evidence type="ECO:0000256" key="2">
    <source>
        <dbReference type="ARBA" id="ARBA00012695"/>
    </source>
</evidence>
<evidence type="ECO:0000256" key="4">
    <source>
        <dbReference type="ARBA" id="ARBA00023062"/>
    </source>
</evidence>
<reference evidence="7" key="2">
    <citation type="submission" date="2020-08" db="EMBL/GenBank/DDBJ databases">
        <title>Plant Genome Project.</title>
        <authorList>
            <person name="Zhang R.-G."/>
        </authorList>
    </citation>
    <scope>NUCLEOTIDE SEQUENCE</scope>
    <source>
        <strain evidence="7">Huo1</strain>
        <tissue evidence="7">Leaf</tissue>
    </source>
</reference>
<dbReference type="PANTHER" id="PTHR13914">
    <property type="entry name" value="PROLINE OXIDASE"/>
    <property type="match status" value="1"/>
</dbReference>
<keyword evidence="5" id="KW-0285">Flavoprotein</keyword>
<comment type="similarity">
    <text evidence="1 5">Belongs to the proline oxidase family.</text>
</comment>
<keyword evidence="4 5" id="KW-0642">Proline metabolism</keyword>
<keyword evidence="5" id="KW-0274">FAD</keyword>